<comment type="caution">
    <text evidence="1">The sequence shown here is derived from an EMBL/GenBank/DDBJ whole genome shotgun (WGS) entry which is preliminary data.</text>
</comment>
<proteinExistence type="predicted"/>
<sequence length="69" mass="8490">MGKKIHMMFYEIVYFSCKNMFRVYEGSEKYKRFKEKSKGIYCCDECSHRIQLEAIKYFLGSFIFLFRKN</sequence>
<accession>A0A2B3U4B3</accession>
<gene>
    <name evidence="1" type="ORF">COK86_15395</name>
</gene>
<evidence type="ECO:0000313" key="2">
    <source>
        <dbReference type="Proteomes" id="UP000224076"/>
    </source>
</evidence>
<dbReference type="EMBL" id="NVDG01000025">
    <property type="protein sequence ID" value="PFU42042.1"/>
    <property type="molecule type" value="Genomic_DNA"/>
</dbReference>
<evidence type="ECO:0000313" key="1">
    <source>
        <dbReference type="EMBL" id="PFU42042.1"/>
    </source>
</evidence>
<protein>
    <submittedName>
        <fullName evidence="1">DUF2197 domain-containing protein</fullName>
    </submittedName>
</protein>
<reference evidence="1 2" key="1">
    <citation type="submission" date="2017-09" db="EMBL/GenBank/DDBJ databases">
        <title>Large-scale bioinformatics analysis of Bacillus genomes uncovers conserved roles of natural products in bacterial physiology.</title>
        <authorList>
            <consortium name="Agbiome Team Llc"/>
            <person name="Bleich R.M."/>
            <person name="Grubbs K.J."/>
            <person name="Santa Maria K.C."/>
            <person name="Allen S.E."/>
            <person name="Farag S."/>
            <person name="Shank E.A."/>
            <person name="Bowers A."/>
        </authorList>
    </citation>
    <scope>NUCLEOTIDE SEQUENCE [LARGE SCALE GENOMIC DNA]</scope>
    <source>
        <strain evidence="1 2">AFS061806</strain>
    </source>
</reference>
<name>A0A2B3U4B3_BACCE</name>
<dbReference type="AlphaFoldDB" id="A0A2B3U4B3"/>
<dbReference type="Proteomes" id="UP000224076">
    <property type="component" value="Unassembled WGS sequence"/>
</dbReference>
<organism evidence="1 2">
    <name type="scientific">Bacillus cereus</name>
    <dbReference type="NCBI Taxonomy" id="1396"/>
    <lineage>
        <taxon>Bacteria</taxon>
        <taxon>Bacillati</taxon>
        <taxon>Bacillota</taxon>
        <taxon>Bacilli</taxon>
        <taxon>Bacillales</taxon>
        <taxon>Bacillaceae</taxon>
        <taxon>Bacillus</taxon>
        <taxon>Bacillus cereus group</taxon>
    </lineage>
</organism>